<reference evidence="3" key="1">
    <citation type="submission" date="2020-02" db="EMBL/GenBank/DDBJ databases">
        <authorList>
            <person name="Meier V. D."/>
        </authorList>
    </citation>
    <scope>NUCLEOTIDE SEQUENCE</scope>
    <source>
        <strain evidence="3">AVDCRST_MAG81</strain>
    </source>
</reference>
<keyword evidence="2" id="KW-0732">Signal</keyword>
<feature type="signal peptide" evidence="2">
    <location>
        <begin position="1"/>
        <end position="20"/>
    </location>
</feature>
<feature type="region of interest" description="Disordered" evidence="1">
    <location>
        <begin position="23"/>
        <end position="42"/>
    </location>
</feature>
<dbReference type="PROSITE" id="PS51257">
    <property type="entry name" value="PROKAR_LIPOPROTEIN"/>
    <property type="match status" value="1"/>
</dbReference>
<name>A0A6J4USJ4_9CYAN</name>
<dbReference type="EMBL" id="CADCWO010000014">
    <property type="protein sequence ID" value="CAA9555053.1"/>
    <property type="molecule type" value="Genomic_DNA"/>
</dbReference>
<feature type="compositionally biased region" description="Acidic residues" evidence="1">
    <location>
        <begin position="23"/>
        <end position="35"/>
    </location>
</feature>
<sequence length="55" mass="6300">MTNKAIGLLLALGLVLTVTACEGNEEEEEEDDDDSRIENTQQIVSRERNPWRFHL</sequence>
<evidence type="ECO:0000256" key="1">
    <source>
        <dbReference type="SAM" id="MobiDB-lite"/>
    </source>
</evidence>
<organism evidence="3">
    <name type="scientific">uncultured Synechococcales cyanobacterium</name>
    <dbReference type="NCBI Taxonomy" id="1936017"/>
    <lineage>
        <taxon>Bacteria</taxon>
        <taxon>Bacillati</taxon>
        <taxon>Cyanobacteriota</taxon>
        <taxon>Cyanophyceae</taxon>
        <taxon>Synechococcales</taxon>
        <taxon>environmental samples</taxon>
    </lineage>
</organism>
<dbReference type="AlphaFoldDB" id="A0A6J4USJ4"/>
<evidence type="ECO:0000313" key="3">
    <source>
        <dbReference type="EMBL" id="CAA9555053.1"/>
    </source>
</evidence>
<proteinExistence type="predicted"/>
<gene>
    <name evidence="3" type="ORF">AVDCRST_MAG81-156</name>
</gene>
<accession>A0A6J4USJ4</accession>
<protein>
    <submittedName>
        <fullName evidence="3">Uncharacterized protein</fullName>
    </submittedName>
</protein>
<feature type="chain" id="PRO_5027093769" evidence="2">
    <location>
        <begin position="21"/>
        <end position="55"/>
    </location>
</feature>
<evidence type="ECO:0000256" key="2">
    <source>
        <dbReference type="SAM" id="SignalP"/>
    </source>
</evidence>